<dbReference type="InterPro" id="IPR050155">
    <property type="entry name" value="HAD-like_hydrolase_sf"/>
</dbReference>
<protein>
    <recommendedName>
        <fullName evidence="5">phosphoglycolate phosphatase</fullName>
        <ecNumber evidence="5">3.1.3.18</ecNumber>
    </recommendedName>
</protein>
<sequence>MMTSLPPRLAVFDMDGTLIDSLPDLAACANRLLAHYGLPSIATEQVRPMIGDGVAMLVSRLLVHAGSAATGIDAAEATRRYMADYTPHSTDLSRPFPGTIGMLEDLRAAGWQMAVCTNKPVAAARHILQVLDLEKWFVAVGGGDSFSVRKPDPRHLLGTIEMAHGSPTRAIMTGDHHNDMATAIGAHVPAIFARWGYGRPEMEAGATVGADSISEIPHLAAELVPA</sequence>
<dbReference type="InterPro" id="IPR036412">
    <property type="entry name" value="HAD-like_sf"/>
</dbReference>
<comment type="cofactor">
    <cofactor evidence="2">
        <name>Mg(2+)</name>
        <dbReference type="ChEBI" id="CHEBI:18420"/>
    </cofactor>
</comment>
<evidence type="ECO:0000313" key="11">
    <source>
        <dbReference type="Proteomes" id="UP000037566"/>
    </source>
</evidence>
<accession>A0A0M0ELJ6</accession>
<reference evidence="10" key="1">
    <citation type="submission" date="2015-08" db="EMBL/GenBank/DDBJ databases">
        <title>Draft genome sequence of Komagataeibacter europaeus CECT 8546 a cellulose producer strain from vinegar produced by the traditional method.</title>
        <authorList>
            <person name="Poehlein A."/>
            <person name="Valera M.J."/>
            <person name="Haack F.S."/>
            <person name="Mas A."/>
            <person name="Daniel R."/>
            <person name="Streit W.R."/>
            <person name="Mateo E."/>
        </authorList>
    </citation>
    <scope>NUCLEOTIDE SEQUENCE [LARGE SCALE GENOMIC DNA]</scope>
    <source>
        <strain evidence="10">CECT 8546</strain>
    </source>
</reference>
<dbReference type="AlphaFoldDB" id="A0A0M0ELJ6"/>
<dbReference type="Gene3D" id="1.10.150.240">
    <property type="entry name" value="Putative phosphatase, domain 2"/>
    <property type="match status" value="1"/>
</dbReference>
<dbReference type="NCBIfam" id="TIGR01449">
    <property type="entry name" value="PGP_bact"/>
    <property type="match status" value="1"/>
</dbReference>
<evidence type="ECO:0000256" key="2">
    <source>
        <dbReference type="ARBA" id="ARBA00001946"/>
    </source>
</evidence>
<organism evidence="10 11">
    <name type="scientific">Komagataeibacter europaeus</name>
    <name type="common">Gluconacetobacter europaeus</name>
    <dbReference type="NCBI Taxonomy" id="33995"/>
    <lineage>
        <taxon>Bacteria</taxon>
        <taxon>Pseudomonadati</taxon>
        <taxon>Pseudomonadota</taxon>
        <taxon>Alphaproteobacteria</taxon>
        <taxon>Acetobacterales</taxon>
        <taxon>Acetobacteraceae</taxon>
        <taxon>Komagataeibacter</taxon>
    </lineage>
</organism>
<dbReference type="EMBL" id="LHUQ01000001">
    <property type="protein sequence ID" value="KON66093.1"/>
    <property type="molecule type" value="Genomic_DNA"/>
</dbReference>
<evidence type="ECO:0000256" key="6">
    <source>
        <dbReference type="ARBA" id="ARBA00022723"/>
    </source>
</evidence>
<dbReference type="RefSeq" id="WP_026018603.1">
    <property type="nucleotide sequence ID" value="NZ_LHUQ01000001.1"/>
</dbReference>
<dbReference type="PANTHER" id="PTHR43434:SF1">
    <property type="entry name" value="PHOSPHOGLYCOLATE PHOSPHATASE"/>
    <property type="match status" value="1"/>
</dbReference>
<dbReference type="InterPro" id="IPR023214">
    <property type="entry name" value="HAD_sf"/>
</dbReference>
<dbReference type="Pfam" id="PF13419">
    <property type="entry name" value="HAD_2"/>
    <property type="match status" value="1"/>
</dbReference>
<evidence type="ECO:0000256" key="4">
    <source>
        <dbReference type="ARBA" id="ARBA00006171"/>
    </source>
</evidence>
<dbReference type="SFLD" id="SFLDS00003">
    <property type="entry name" value="Haloacid_Dehalogenase"/>
    <property type="match status" value="1"/>
</dbReference>
<dbReference type="PRINTS" id="PR00413">
    <property type="entry name" value="HADHALOGNASE"/>
</dbReference>
<dbReference type="PANTHER" id="PTHR43434">
    <property type="entry name" value="PHOSPHOGLYCOLATE PHOSPHATASE"/>
    <property type="match status" value="1"/>
</dbReference>
<evidence type="ECO:0000256" key="5">
    <source>
        <dbReference type="ARBA" id="ARBA00013078"/>
    </source>
</evidence>
<dbReference type="GO" id="GO:0005975">
    <property type="term" value="P:carbohydrate metabolic process"/>
    <property type="evidence" value="ECO:0007669"/>
    <property type="project" value="InterPro"/>
</dbReference>
<evidence type="ECO:0000313" key="10">
    <source>
        <dbReference type="EMBL" id="KON66093.1"/>
    </source>
</evidence>
<dbReference type="PATRIC" id="fig|33995.3.peg.65"/>
<comment type="similarity">
    <text evidence="4">Belongs to the HAD-like hydrolase superfamily. CbbY/CbbZ/Gph/YieH family.</text>
</comment>
<dbReference type="EC" id="3.1.3.18" evidence="5"/>
<dbReference type="GO" id="GO:0005829">
    <property type="term" value="C:cytosol"/>
    <property type="evidence" value="ECO:0007669"/>
    <property type="project" value="TreeGrafter"/>
</dbReference>
<dbReference type="GO" id="GO:0006281">
    <property type="term" value="P:DNA repair"/>
    <property type="evidence" value="ECO:0007669"/>
    <property type="project" value="TreeGrafter"/>
</dbReference>
<dbReference type="Proteomes" id="UP000037566">
    <property type="component" value="Unassembled WGS sequence"/>
</dbReference>
<dbReference type="OrthoDB" id="9793014at2"/>
<dbReference type="GO" id="GO:0046872">
    <property type="term" value="F:metal ion binding"/>
    <property type="evidence" value="ECO:0007669"/>
    <property type="project" value="UniProtKB-KW"/>
</dbReference>
<evidence type="ECO:0000256" key="8">
    <source>
        <dbReference type="ARBA" id="ARBA00022842"/>
    </source>
</evidence>
<keyword evidence="8" id="KW-0460">Magnesium</keyword>
<dbReference type="SFLD" id="SFLDG01129">
    <property type="entry name" value="C1.5:_HAD__Beta-PGM__Phosphata"/>
    <property type="match status" value="1"/>
</dbReference>
<keyword evidence="6" id="KW-0479">Metal-binding</keyword>
<evidence type="ECO:0000256" key="1">
    <source>
        <dbReference type="ARBA" id="ARBA00000830"/>
    </source>
</evidence>
<evidence type="ECO:0000256" key="7">
    <source>
        <dbReference type="ARBA" id="ARBA00022801"/>
    </source>
</evidence>
<keyword evidence="11" id="KW-1185">Reference proteome</keyword>
<dbReference type="Gene3D" id="3.40.50.1000">
    <property type="entry name" value="HAD superfamily/HAD-like"/>
    <property type="match status" value="1"/>
</dbReference>
<dbReference type="SUPFAM" id="SSF56784">
    <property type="entry name" value="HAD-like"/>
    <property type="match status" value="1"/>
</dbReference>
<comment type="pathway">
    <text evidence="3">Organic acid metabolism; glycolate biosynthesis; glycolate from 2-phosphoglycolate: step 1/1.</text>
</comment>
<keyword evidence="7 10" id="KW-0378">Hydrolase</keyword>
<evidence type="ECO:0000256" key="9">
    <source>
        <dbReference type="ARBA" id="ARBA00023277"/>
    </source>
</evidence>
<evidence type="ECO:0000256" key="3">
    <source>
        <dbReference type="ARBA" id="ARBA00004818"/>
    </source>
</evidence>
<dbReference type="GO" id="GO:0008967">
    <property type="term" value="F:phosphoglycolate phosphatase activity"/>
    <property type="evidence" value="ECO:0007669"/>
    <property type="project" value="UniProtKB-EC"/>
</dbReference>
<name>A0A0M0ELJ6_KOMEU</name>
<gene>
    <name evidence="10" type="primary">cbbZC</name>
    <name evidence="10" type="ORF">KOEU_00600</name>
</gene>
<dbReference type="InterPro" id="IPR023198">
    <property type="entry name" value="PGP-like_dom2"/>
</dbReference>
<dbReference type="InterPro" id="IPR041492">
    <property type="entry name" value="HAD_2"/>
</dbReference>
<dbReference type="InterPro" id="IPR037512">
    <property type="entry name" value="PGPase_prok"/>
</dbReference>
<keyword evidence="9" id="KW-0119">Carbohydrate metabolism</keyword>
<dbReference type="InterPro" id="IPR006439">
    <property type="entry name" value="HAD-SF_hydro_IA"/>
</dbReference>
<proteinExistence type="inferred from homology"/>
<comment type="catalytic activity">
    <reaction evidence="1">
        <text>2-phosphoglycolate + H2O = glycolate + phosphate</text>
        <dbReference type="Rhea" id="RHEA:14369"/>
        <dbReference type="ChEBI" id="CHEBI:15377"/>
        <dbReference type="ChEBI" id="CHEBI:29805"/>
        <dbReference type="ChEBI" id="CHEBI:43474"/>
        <dbReference type="ChEBI" id="CHEBI:58033"/>
        <dbReference type="EC" id="3.1.3.18"/>
    </reaction>
</comment>
<comment type="caution">
    <text evidence="10">The sequence shown here is derived from an EMBL/GenBank/DDBJ whole genome shotgun (WGS) entry which is preliminary data.</text>
</comment>
<dbReference type="STRING" id="33995.KOEU_00600"/>